<evidence type="ECO:0000313" key="2">
    <source>
        <dbReference type="Proteomes" id="UP001148482"/>
    </source>
</evidence>
<dbReference type="PROSITE" id="PS51257">
    <property type="entry name" value="PROKAR_LIPOPROTEIN"/>
    <property type="match status" value="1"/>
</dbReference>
<sequence>MKKFLFLFIAALSLTACEIDDDGPGTVQVIAEVVDTTLPESFEEGKLYDFKITYLLPDACHTGIGVQAMREGSGEVERRKIYVAGVASRPANQTTCNLEDDDLEVEGSFSMRIEGDEPYTFYLWTGVDVDGKSVYNEVVVPVGEEEPTTPEE</sequence>
<dbReference type="AlphaFoldDB" id="A0A9X3I1C0"/>
<comment type="caution">
    <text evidence="1">The sequence shown here is derived from an EMBL/GenBank/DDBJ whole genome shotgun (WGS) entry which is preliminary data.</text>
</comment>
<evidence type="ECO:0008006" key="3">
    <source>
        <dbReference type="Google" id="ProtNLM"/>
    </source>
</evidence>
<dbReference type="EMBL" id="JAPJDA010000017">
    <property type="protein sequence ID" value="MCX2838791.1"/>
    <property type="molecule type" value="Genomic_DNA"/>
</dbReference>
<proteinExistence type="predicted"/>
<name>A0A9X3I1C0_9FLAO</name>
<gene>
    <name evidence="1" type="ORF">OQ279_11600</name>
</gene>
<reference evidence="1" key="1">
    <citation type="submission" date="2022-11" db="EMBL/GenBank/DDBJ databases">
        <title>Salinimicrobium profundisediminis sp. nov., isolated from deep-sea sediment of the Mariana Trench.</title>
        <authorList>
            <person name="Fu H."/>
        </authorList>
    </citation>
    <scope>NUCLEOTIDE SEQUENCE</scope>
    <source>
        <strain evidence="1">MT39</strain>
    </source>
</reference>
<dbReference type="RefSeq" id="WP_266070089.1">
    <property type="nucleotide sequence ID" value="NZ_JAPJDA010000017.1"/>
</dbReference>
<accession>A0A9X3I1C0</accession>
<organism evidence="1 2">
    <name type="scientific">Salinimicrobium profundisediminis</name>
    <dbReference type="NCBI Taxonomy" id="2994553"/>
    <lineage>
        <taxon>Bacteria</taxon>
        <taxon>Pseudomonadati</taxon>
        <taxon>Bacteroidota</taxon>
        <taxon>Flavobacteriia</taxon>
        <taxon>Flavobacteriales</taxon>
        <taxon>Flavobacteriaceae</taxon>
        <taxon>Salinimicrobium</taxon>
    </lineage>
</organism>
<protein>
    <recommendedName>
        <fullName evidence="3">Lipoprotein</fullName>
    </recommendedName>
</protein>
<evidence type="ECO:0000313" key="1">
    <source>
        <dbReference type="EMBL" id="MCX2838791.1"/>
    </source>
</evidence>
<keyword evidence="2" id="KW-1185">Reference proteome</keyword>
<dbReference type="Proteomes" id="UP001148482">
    <property type="component" value="Unassembled WGS sequence"/>
</dbReference>